<gene>
    <name evidence="7" type="ORF">PCAR00345_LOCUS22012</name>
</gene>
<evidence type="ECO:0000256" key="2">
    <source>
        <dbReference type="ARBA" id="ARBA00022630"/>
    </source>
</evidence>
<dbReference type="AlphaFoldDB" id="A0A7S4BL21"/>
<reference evidence="7" key="1">
    <citation type="submission" date="2021-01" db="EMBL/GenBank/DDBJ databases">
        <authorList>
            <person name="Corre E."/>
            <person name="Pelletier E."/>
            <person name="Niang G."/>
            <person name="Scheremetjew M."/>
            <person name="Finn R."/>
            <person name="Kale V."/>
            <person name="Holt S."/>
            <person name="Cochrane G."/>
            <person name="Meng A."/>
            <person name="Brown T."/>
            <person name="Cohen L."/>
        </authorList>
    </citation>
    <scope>NUCLEOTIDE SEQUENCE</scope>
    <source>
        <strain evidence="7">CCMP645</strain>
    </source>
</reference>
<feature type="domain" description="FAD-binding" evidence="6">
    <location>
        <begin position="231"/>
        <end position="293"/>
    </location>
</feature>
<dbReference type="InterPro" id="IPR036188">
    <property type="entry name" value="FAD/NAD-bd_sf"/>
</dbReference>
<dbReference type="Pfam" id="PF01494">
    <property type="entry name" value="FAD_binding_3"/>
    <property type="match status" value="1"/>
</dbReference>
<keyword evidence="3" id="KW-0274">FAD</keyword>
<dbReference type="GO" id="GO:0071949">
    <property type="term" value="F:FAD binding"/>
    <property type="evidence" value="ECO:0007669"/>
    <property type="project" value="InterPro"/>
</dbReference>
<feature type="compositionally biased region" description="Low complexity" evidence="5">
    <location>
        <begin position="188"/>
        <end position="205"/>
    </location>
</feature>
<sequence>MLRIAASFLLNAYDVYSVALVQRRRFEGSVLVGADGAYSFVRRRFFEGEQSLLQDTGYVSISGVLARGDSAFERAASASETFEQPPETFDRPFETLSGGSRFALVPLRGGEALWFATHARDRVLGGTGDGGGASDMGEAAVRTPELFTRLRALHAGWHAPIKHILHAAACAEAEESMRAHGASTALHSPPSSSSSPSPSSSSSSPPSTPSPPPPASVRIESSVSLPSGWAWGNGRVVLLGDAAHALPPNLAQGAAAAVEGAHVLTTELLRVRRTDATDAIDASNAFRLAVGAARIRDGGSESEAGEAAAAATTTAATATTTWAAVAEEEEATAAATATTSGAGGPVNSTKDDVTAHPVASADSATAGPDNRFNVSSNSFALSDLDSAFRAYQSSHSARVSQCRNVTAFTALLARPASRLTETVRNSIRLVPQPLNGKVFDAALAYSLGEWPHSTKARWPLSQPRR</sequence>
<keyword evidence="2" id="KW-0285">Flavoprotein</keyword>
<dbReference type="GO" id="GO:0016491">
    <property type="term" value="F:oxidoreductase activity"/>
    <property type="evidence" value="ECO:0007669"/>
    <property type="project" value="UniProtKB-KW"/>
</dbReference>
<feature type="region of interest" description="Disordered" evidence="5">
    <location>
        <begin position="329"/>
        <end position="369"/>
    </location>
</feature>
<feature type="compositionally biased region" description="Pro residues" evidence="5">
    <location>
        <begin position="206"/>
        <end position="215"/>
    </location>
</feature>
<name>A0A7S4BL21_CHRCT</name>
<evidence type="ECO:0000256" key="3">
    <source>
        <dbReference type="ARBA" id="ARBA00022827"/>
    </source>
</evidence>
<evidence type="ECO:0000256" key="1">
    <source>
        <dbReference type="ARBA" id="ARBA00001974"/>
    </source>
</evidence>
<evidence type="ECO:0000256" key="4">
    <source>
        <dbReference type="ARBA" id="ARBA00023002"/>
    </source>
</evidence>
<accession>A0A7S4BL21</accession>
<dbReference type="Gene3D" id="3.50.50.60">
    <property type="entry name" value="FAD/NAD(P)-binding domain"/>
    <property type="match status" value="2"/>
</dbReference>
<evidence type="ECO:0000313" key="7">
    <source>
        <dbReference type="EMBL" id="CAE0769400.1"/>
    </source>
</evidence>
<dbReference type="EMBL" id="HBIZ01034549">
    <property type="protein sequence ID" value="CAE0769400.1"/>
    <property type="molecule type" value="Transcribed_RNA"/>
</dbReference>
<evidence type="ECO:0000256" key="5">
    <source>
        <dbReference type="SAM" id="MobiDB-lite"/>
    </source>
</evidence>
<dbReference type="SUPFAM" id="SSF51905">
    <property type="entry name" value="FAD/NAD(P)-binding domain"/>
    <property type="match status" value="1"/>
</dbReference>
<dbReference type="InterPro" id="IPR002938">
    <property type="entry name" value="FAD-bd"/>
</dbReference>
<dbReference type="PANTHER" id="PTHR46496:SF1">
    <property type="entry name" value="ZEAXANTHIN EPOXIDASE, CHLOROPLASTIC"/>
    <property type="match status" value="1"/>
</dbReference>
<protein>
    <recommendedName>
        <fullName evidence="6">FAD-binding domain-containing protein</fullName>
    </recommendedName>
</protein>
<evidence type="ECO:0000259" key="6">
    <source>
        <dbReference type="Pfam" id="PF01494"/>
    </source>
</evidence>
<comment type="cofactor">
    <cofactor evidence="1">
        <name>FAD</name>
        <dbReference type="ChEBI" id="CHEBI:57692"/>
    </cofactor>
</comment>
<feature type="region of interest" description="Disordered" evidence="5">
    <location>
        <begin position="176"/>
        <end position="219"/>
    </location>
</feature>
<keyword evidence="4" id="KW-0560">Oxidoreductase</keyword>
<dbReference type="PANTHER" id="PTHR46496">
    <property type="match status" value="1"/>
</dbReference>
<organism evidence="7">
    <name type="scientific">Chrysotila carterae</name>
    <name type="common">Marine alga</name>
    <name type="synonym">Syracosphaera carterae</name>
    <dbReference type="NCBI Taxonomy" id="13221"/>
    <lineage>
        <taxon>Eukaryota</taxon>
        <taxon>Haptista</taxon>
        <taxon>Haptophyta</taxon>
        <taxon>Prymnesiophyceae</taxon>
        <taxon>Isochrysidales</taxon>
        <taxon>Isochrysidaceae</taxon>
        <taxon>Chrysotila</taxon>
    </lineage>
</organism>
<proteinExistence type="predicted"/>